<comment type="caution">
    <text evidence="9">The sequence shown here is derived from an EMBL/GenBank/DDBJ whole genome shotgun (WGS) entry which is preliminary data.</text>
</comment>
<proteinExistence type="predicted"/>
<feature type="region of interest" description="Disordered" evidence="6">
    <location>
        <begin position="366"/>
        <end position="390"/>
    </location>
</feature>
<keyword evidence="4" id="KW-0418">Kinase</keyword>
<organism evidence="9 10">
    <name type="scientific">Psychromarinibacter halotolerans</name>
    <dbReference type="NCBI Taxonomy" id="1775175"/>
    <lineage>
        <taxon>Bacteria</taxon>
        <taxon>Pseudomonadati</taxon>
        <taxon>Pseudomonadota</taxon>
        <taxon>Alphaproteobacteria</taxon>
        <taxon>Rhodobacterales</taxon>
        <taxon>Paracoccaceae</taxon>
        <taxon>Psychromarinibacter</taxon>
    </lineage>
</organism>
<dbReference type="SMART" id="SM00448">
    <property type="entry name" value="REC"/>
    <property type="match status" value="1"/>
</dbReference>
<keyword evidence="5" id="KW-0597">Phosphoprotein</keyword>
<gene>
    <name evidence="9" type="ORF">ACFOGP_09975</name>
</gene>
<dbReference type="EMBL" id="JBHRTB010000010">
    <property type="protein sequence ID" value="MFC3143037.1"/>
    <property type="molecule type" value="Genomic_DNA"/>
</dbReference>
<dbReference type="PROSITE" id="PS50109">
    <property type="entry name" value="HIS_KIN"/>
    <property type="match status" value="1"/>
</dbReference>
<dbReference type="Pfam" id="PF00072">
    <property type="entry name" value="Response_reg"/>
    <property type="match status" value="1"/>
</dbReference>
<dbReference type="SMART" id="SM00387">
    <property type="entry name" value="HATPase_c"/>
    <property type="match status" value="1"/>
</dbReference>
<evidence type="ECO:0000256" key="6">
    <source>
        <dbReference type="SAM" id="MobiDB-lite"/>
    </source>
</evidence>
<keyword evidence="9" id="KW-0067">ATP-binding</keyword>
<keyword evidence="9" id="KW-0547">Nucleotide-binding</keyword>
<dbReference type="SUPFAM" id="SSF47384">
    <property type="entry name" value="Homodimeric domain of signal transducing histidine kinase"/>
    <property type="match status" value="1"/>
</dbReference>
<reference evidence="10" key="1">
    <citation type="journal article" date="2019" name="Int. J. Syst. Evol. Microbiol.">
        <title>The Global Catalogue of Microorganisms (GCM) 10K type strain sequencing project: providing services to taxonomists for standard genome sequencing and annotation.</title>
        <authorList>
            <consortium name="The Broad Institute Genomics Platform"/>
            <consortium name="The Broad Institute Genome Sequencing Center for Infectious Disease"/>
            <person name="Wu L."/>
            <person name="Ma J."/>
        </authorList>
    </citation>
    <scope>NUCLEOTIDE SEQUENCE [LARGE SCALE GENOMIC DNA]</scope>
    <source>
        <strain evidence="10">KCTC 52366</strain>
    </source>
</reference>
<protein>
    <recommendedName>
        <fullName evidence="2">histidine kinase</fullName>
        <ecNumber evidence="2">2.7.13.3</ecNumber>
    </recommendedName>
</protein>
<evidence type="ECO:0000256" key="3">
    <source>
        <dbReference type="ARBA" id="ARBA00022679"/>
    </source>
</evidence>
<dbReference type="Gene3D" id="3.30.565.10">
    <property type="entry name" value="Histidine kinase-like ATPase, C-terminal domain"/>
    <property type="match status" value="1"/>
</dbReference>
<dbReference type="RefSeq" id="WP_275633016.1">
    <property type="nucleotide sequence ID" value="NZ_JARGYD010000004.1"/>
</dbReference>
<dbReference type="PROSITE" id="PS50110">
    <property type="entry name" value="RESPONSE_REGULATORY"/>
    <property type="match status" value="1"/>
</dbReference>
<dbReference type="CDD" id="cd00156">
    <property type="entry name" value="REC"/>
    <property type="match status" value="1"/>
</dbReference>
<evidence type="ECO:0000259" key="8">
    <source>
        <dbReference type="PROSITE" id="PS50110"/>
    </source>
</evidence>
<dbReference type="GO" id="GO:0005524">
    <property type="term" value="F:ATP binding"/>
    <property type="evidence" value="ECO:0007669"/>
    <property type="project" value="UniProtKB-KW"/>
</dbReference>
<keyword evidence="10" id="KW-1185">Reference proteome</keyword>
<dbReference type="SUPFAM" id="SSF55874">
    <property type="entry name" value="ATPase domain of HSP90 chaperone/DNA topoisomerase II/histidine kinase"/>
    <property type="match status" value="1"/>
</dbReference>
<dbReference type="Gene3D" id="3.40.50.2300">
    <property type="match status" value="1"/>
</dbReference>
<dbReference type="PANTHER" id="PTHR42878:SF15">
    <property type="entry name" value="BACTERIOPHYTOCHROME"/>
    <property type="match status" value="1"/>
</dbReference>
<sequence length="390" mass="41823">MARLSVLVVDDDDADRKMIRRLIAACGLDVTVHEASCRAEMLDQAAHVIDAIFMDYRLPDADGLELVTPALQRWPRSAVILVTGQGDEDLAKSAILQGATDYIPKRSLNANAVTRILENSVQAARLRWQLEEQRTELELFSDTLVHDLKAPIRAVAFFGDQAEEDLRNGDIDAAREAVDFVQRANRQMRNLIDCLADHIRNDRATTTEDISVSTLVSEATTALTGEIAESGAEVRVDGGDVTLCCIRAQIVQLLQNLIGNAIKYAGGAPPRITVSATAENGATHLVVADNGPGIEEGYRKRIFEPFRRIDGTNRPAGTGLGLATCRKIAQRHDGHIWCAPDPDGGSQFHILLGQVQVPIAADPGGPGAHLASISATGTPAAAPAPNSNVA</sequence>
<evidence type="ECO:0000313" key="10">
    <source>
        <dbReference type="Proteomes" id="UP001595632"/>
    </source>
</evidence>
<dbReference type="Gene3D" id="1.10.287.130">
    <property type="match status" value="1"/>
</dbReference>
<dbReference type="Pfam" id="PF02518">
    <property type="entry name" value="HATPase_c"/>
    <property type="match status" value="1"/>
</dbReference>
<dbReference type="InterPro" id="IPR001789">
    <property type="entry name" value="Sig_transdc_resp-reg_receiver"/>
</dbReference>
<name>A0ABV7GVB4_9RHOB</name>
<evidence type="ECO:0000256" key="5">
    <source>
        <dbReference type="PROSITE-ProRule" id="PRU00169"/>
    </source>
</evidence>
<dbReference type="InterPro" id="IPR004358">
    <property type="entry name" value="Sig_transdc_His_kin-like_C"/>
</dbReference>
<dbReference type="InterPro" id="IPR036890">
    <property type="entry name" value="HATPase_C_sf"/>
</dbReference>
<feature type="domain" description="Histidine kinase" evidence="7">
    <location>
        <begin position="143"/>
        <end position="356"/>
    </location>
</feature>
<keyword evidence="3" id="KW-0808">Transferase</keyword>
<dbReference type="CDD" id="cd00075">
    <property type="entry name" value="HATPase"/>
    <property type="match status" value="1"/>
</dbReference>
<dbReference type="Proteomes" id="UP001595632">
    <property type="component" value="Unassembled WGS sequence"/>
</dbReference>
<evidence type="ECO:0000259" key="7">
    <source>
        <dbReference type="PROSITE" id="PS50109"/>
    </source>
</evidence>
<dbReference type="InterPro" id="IPR005467">
    <property type="entry name" value="His_kinase_dom"/>
</dbReference>
<dbReference type="PRINTS" id="PR00344">
    <property type="entry name" value="BCTRLSENSOR"/>
</dbReference>
<dbReference type="InterPro" id="IPR003594">
    <property type="entry name" value="HATPase_dom"/>
</dbReference>
<evidence type="ECO:0000313" key="9">
    <source>
        <dbReference type="EMBL" id="MFC3143037.1"/>
    </source>
</evidence>
<feature type="compositionally biased region" description="Low complexity" evidence="6">
    <location>
        <begin position="371"/>
        <end position="390"/>
    </location>
</feature>
<comment type="catalytic activity">
    <reaction evidence="1">
        <text>ATP + protein L-histidine = ADP + protein N-phospho-L-histidine.</text>
        <dbReference type="EC" id="2.7.13.3"/>
    </reaction>
</comment>
<evidence type="ECO:0000256" key="1">
    <source>
        <dbReference type="ARBA" id="ARBA00000085"/>
    </source>
</evidence>
<evidence type="ECO:0000256" key="2">
    <source>
        <dbReference type="ARBA" id="ARBA00012438"/>
    </source>
</evidence>
<dbReference type="PANTHER" id="PTHR42878">
    <property type="entry name" value="TWO-COMPONENT HISTIDINE KINASE"/>
    <property type="match status" value="1"/>
</dbReference>
<evidence type="ECO:0000256" key="4">
    <source>
        <dbReference type="ARBA" id="ARBA00022777"/>
    </source>
</evidence>
<dbReference type="InterPro" id="IPR011006">
    <property type="entry name" value="CheY-like_superfamily"/>
</dbReference>
<accession>A0ABV7GVB4</accession>
<dbReference type="SUPFAM" id="SSF52172">
    <property type="entry name" value="CheY-like"/>
    <property type="match status" value="1"/>
</dbReference>
<feature type="domain" description="Response regulatory" evidence="8">
    <location>
        <begin position="5"/>
        <end position="120"/>
    </location>
</feature>
<feature type="modified residue" description="4-aspartylphosphate" evidence="5">
    <location>
        <position position="55"/>
    </location>
</feature>
<dbReference type="EC" id="2.7.13.3" evidence="2"/>
<dbReference type="InterPro" id="IPR036097">
    <property type="entry name" value="HisK_dim/P_sf"/>
</dbReference>
<dbReference type="InterPro" id="IPR050351">
    <property type="entry name" value="BphY/WalK/GraS-like"/>
</dbReference>